<dbReference type="GO" id="GO:0005737">
    <property type="term" value="C:cytoplasm"/>
    <property type="evidence" value="ECO:0007669"/>
    <property type="project" value="UniProtKB-SubCell"/>
</dbReference>
<evidence type="ECO:0000256" key="1">
    <source>
        <dbReference type="ARBA" id="ARBA00004123"/>
    </source>
</evidence>
<dbReference type="Proteomes" id="UP000242875">
    <property type="component" value="Unassembled WGS sequence"/>
</dbReference>
<evidence type="ECO:0000256" key="4">
    <source>
        <dbReference type="ARBA" id="ARBA00022490"/>
    </source>
</evidence>
<evidence type="ECO:0000256" key="6">
    <source>
        <dbReference type="SAM" id="MobiDB-lite"/>
    </source>
</evidence>
<dbReference type="AlphaFoldDB" id="A0A261XWI2"/>
<dbReference type="Pfam" id="PF08591">
    <property type="entry name" value="RNR_inhib"/>
    <property type="match status" value="1"/>
</dbReference>
<name>A0A261XWI2_9FUNG</name>
<reference evidence="7 8" key="1">
    <citation type="journal article" date="2017" name="Mycologia">
        <title>Bifiguratus adelaidae, gen. et sp. nov., a new member of Mucoromycotina in endophytic and soil-dwelling habitats.</title>
        <authorList>
            <person name="Torres-Cruz T.J."/>
            <person name="Billingsley Tobias T.L."/>
            <person name="Almatruk M."/>
            <person name="Hesse C."/>
            <person name="Kuske C.R."/>
            <person name="Desiro A."/>
            <person name="Benucci G.M."/>
            <person name="Bonito G."/>
            <person name="Stajich J.E."/>
            <person name="Dunlap C."/>
            <person name="Arnold A.E."/>
            <person name="Porras-Alfaro A."/>
        </authorList>
    </citation>
    <scope>NUCLEOTIDE SEQUENCE [LARGE SCALE GENOMIC DNA]</scope>
    <source>
        <strain evidence="7 8">AZ0501</strain>
    </source>
</reference>
<evidence type="ECO:0000313" key="8">
    <source>
        <dbReference type="Proteomes" id="UP000242875"/>
    </source>
</evidence>
<sequence>MDDHKRARGVEIAPYYGPAHSLYDNGMKQQLITLGMRVRKAVTEGYKHDSSFKPMTQSISTAPTLSKAEVNVPAKTAKLKINLNPHQRTMTDFFSPAMPNKKRPFDEFDEEDM</sequence>
<proteinExistence type="inferred from homology"/>
<keyword evidence="4" id="KW-0963">Cytoplasm</keyword>
<gene>
    <name evidence="7" type="ORF">BZG36_03860</name>
</gene>
<organism evidence="7 8">
    <name type="scientific">Bifiguratus adelaidae</name>
    <dbReference type="NCBI Taxonomy" id="1938954"/>
    <lineage>
        <taxon>Eukaryota</taxon>
        <taxon>Fungi</taxon>
        <taxon>Fungi incertae sedis</taxon>
        <taxon>Mucoromycota</taxon>
        <taxon>Mucoromycotina</taxon>
        <taxon>Endogonomycetes</taxon>
        <taxon>Endogonales</taxon>
        <taxon>Endogonales incertae sedis</taxon>
        <taxon>Bifiguratus</taxon>
    </lineage>
</organism>
<comment type="subcellular location">
    <subcellularLocation>
        <location evidence="2">Cytoplasm</location>
    </subcellularLocation>
    <subcellularLocation>
        <location evidence="1">Nucleus</location>
    </subcellularLocation>
</comment>
<evidence type="ECO:0000256" key="5">
    <source>
        <dbReference type="ARBA" id="ARBA00023242"/>
    </source>
</evidence>
<feature type="region of interest" description="Disordered" evidence="6">
    <location>
        <begin position="90"/>
        <end position="113"/>
    </location>
</feature>
<dbReference type="GO" id="GO:0005634">
    <property type="term" value="C:nucleus"/>
    <property type="evidence" value="ECO:0007669"/>
    <property type="project" value="UniProtKB-SubCell"/>
</dbReference>
<evidence type="ECO:0000256" key="3">
    <source>
        <dbReference type="ARBA" id="ARBA00005459"/>
    </source>
</evidence>
<evidence type="ECO:0000313" key="7">
    <source>
        <dbReference type="EMBL" id="OZJ02717.1"/>
    </source>
</evidence>
<comment type="similarity">
    <text evidence="3">Belongs to the DIF1/spd1 family.</text>
</comment>
<evidence type="ECO:0000256" key="2">
    <source>
        <dbReference type="ARBA" id="ARBA00004496"/>
    </source>
</evidence>
<comment type="caution">
    <text evidence="7">The sequence shown here is derived from an EMBL/GenBank/DDBJ whole genome shotgun (WGS) entry which is preliminary data.</text>
</comment>
<dbReference type="InterPro" id="IPR013900">
    <property type="entry name" value="RNR_inhibitor"/>
</dbReference>
<dbReference type="EMBL" id="MVBO01000131">
    <property type="protein sequence ID" value="OZJ02717.1"/>
    <property type="molecule type" value="Genomic_DNA"/>
</dbReference>
<accession>A0A261XWI2</accession>
<protein>
    <submittedName>
        <fullName evidence="7">Uncharacterized protein</fullName>
    </submittedName>
</protein>
<dbReference type="OrthoDB" id="4072855at2759"/>
<keyword evidence="5" id="KW-0539">Nucleus</keyword>
<keyword evidence="8" id="KW-1185">Reference proteome</keyword>